<proteinExistence type="inferred from homology"/>
<evidence type="ECO:0000256" key="4">
    <source>
        <dbReference type="ARBA" id="ARBA00022475"/>
    </source>
</evidence>
<keyword evidence="4" id="KW-1003">Cell membrane</keyword>
<evidence type="ECO:0000256" key="8">
    <source>
        <dbReference type="ARBA" id="ARBA00023010"/>
    </source>
</evidence>
<evidence type="ECO:0000256" key="5">
    <source>
        <dbReference type="ARBA" id="ARBA00022692"/>
    </source>
</evidence>
<evidence type="ECO:0000256" key="7">
    <source>
        <dbReference type="ARBA" id="ARBA00022989"/>
    </source>
</evidence>
<keyword evidence="12" id="KW-1185">Reference proteome</keyword>
<accession>A0A5S5AHL9</accession>
<comment type="subcellular location">
    <subcellularLocation>
        <location evidence="1">Cell membrane</location>
        <topology evidence="1">Single-pass membrane protein</topology>
    </subcellularLocation>
</comment>
<evidence type="ECO:0000313" key="12">
    <source>
        <dbReference type="Proteomes" id="UP000322294"/>
    </source>
</evidence>
<evidence type="ECO:0000313" key="11">
    <source>
        <dbReference type="EMBL" id="TYP48709.1"/>
    </source>
</evidence>
<evidence type="ECO:0000256" key="1">
    <source>
        <dbReference type="ARBA" id="ARBA00004162"/>
    </source>
</evidence>
<keyword evidence="5 10" id="KW-0812">Transmembrane</keyword>
<dbReference type="GO" id="GO:0015031">
    <property type="term" value="P:protein transport"/>
    <property type="evidence" value="ECO:0007669"/>
    <property type="project" value="UniProtKB-KW"/>
</dbReference>
<dbReference type="PANTHER" id="PTHR33909:SF1">
    <property type="entry name" value="SEC TRANSLOCON ACCESSORY COMPLEX SUBUNIT YAJC"/>
    <property type="match status" value="1"/>
</dbReference>
<comment type="similarity">
    <text evidence="2">Belongs to the YajC family.</text>
</comment>
<dbReference type="PANTHER" id="PTHR33909">
    <property type="entry name" value="SEC TRANSLOCON ACCESSORY COMPLEX SUBUNIT YAJC"/>
    <property type="match status" value="1"/>
</dbReference>
<keyword evidence="7 10" id="KW-1133">Transmembrane helix</keyword>
<feature type="transmembrane region" description="Helical" evidence="10">
    <location>
        <begin position="6"/>
        <end position="27"/>
    </location>
</feature>
<evidence type="ECO:0000256" key="6">
    <source>
        <dbReference type="ARBA" id="ARBA00022927"/>
    </source>
</evidence>
<dbReference type="EMBL" id="VNHO01000036">
    <property type="protein sequence ID" value="TYP48709.1"/>
    <property type="molecule type" value="Genomic_DNA"/>
</dbReference>
<keyword evidence="3" id="KW-0813">Transport</keyword>
<dbReference type="SMART" id="SM01323">
    <property type="entry name" value="YajC"/>
    <property type="match status" value="1"/>
</dbReference>
<evidence type="ECO:0000256" key="2">
    <source>
        <dbReference type="ARBA" id="ARBA00006742"/>
    </source>
</evidence>
<evidence type="ECO:0000256" key="9">
    <source>
        <dbReference type="ARBA" id="ARBA00023136"/>
    </source>
</evidence>
<comment type="caution">
    <text evidence="11">The sequence shown here is derived from an EMBL/GenBank/DDBJ whole genome shotgun (WGS) entry which is preliminary data.</text>
</comment>
<name>A0A5S5AHL9_9FIRM</name>
<protein>
    <submittedName>
        <fullName evidence="11">Protein translocase subunit yajC</fullName>
    </submittedName>
</protein>
<dbReference type="Pfam" id="PF02699">
    <property type="entry name" value="YajC"/>
    <property type="match status" value="1"/>
</dbReference>
<sequence length="96" mass="11040">MYLNTSLFIQQFGPLILIFAIFYFLIIRPQQKREKERRNMLNSLQEGDEIITIGGIFGRILNIKDDVVTLEVGDKVKIKVTRSAIGNVIKKAEKET</sequence>
<keyword evidence="8" id="KW-0811">Translocation</keyword>
<gene>
    <name evidence="11" type="ORF">LZ11_02277</name>
</gene>
<keyword evidence="9 10" id="KW-0472">Membrane</keyword>
<dbReference type="AlphaFoldDB" id="A0A5S5AHL9"/>
<dbReference type="PRINTS" id="PR01853">
    <property type="entry name" value="YAJCTRNLCASE"/>
</dbReference>
<dbReference type="GO" id="GO:0005886">
    <property type="term" value="C:plasma membrane"/>
    <property type="evidence" value="ECO:0007669"/>
    <property type="project" value="UniProtKB-SubCell"/>
</dbReference>
<dbReference type="InterPro" id="IPR003849">
    <property type="entry name" value="Preprotein_translocase_YajC"/>
</dbReference>
<dbReference type="NCBIfam" id="TIGR00739">
    <property type="entry name" value="yajC"/>
    <property type="match status" value="1"/>
</dbReference>
<keyword evidence="6" id="KW-0653">Protein transport</keyword>
<dbReference type="Proteomes" id="UP000322294">
    <property type="component" value="Unassembled WGS sequence"/>
</dbReference>
<evidence type="ECO:0000256" key="10">
    <source>
        <dbReference type="SAM" id="Phobius"/>
    </source>
</evidence>
<organism evidence="11 12">
    <name type="scientific">Thermosediminibacter litoriperuensis</name>
    <dbReference type="NCBI Taxonomy" id="291989"/>
    <lineage>
        <taxon>Bacteria</taxon>
        <taxon>Bacillati</taxon>
        <taxon>Bacillota</taxon>
        <taxon>Clostridia</taxon>
        <taxon>Thermosediminibacterales</taxon>
        <taxon>Thermosediminibacteraceae</taxon>
        <taxon>Thermosediminibacter</taxon>
    </lineage>
</organism>
<evidence type="ECO:0000256" key="3">
    <source>
        <dbReference type="ARBA" id="ARBA00022448"/>
    </source>
</evidence>
<reference evidence="11 12" key="1">
    <citation type="submission" date="2019-07" db="EMBL/GenBank/DDBJ databases">
        <title>Genomic Encyclopedia of Type Strains, Phase I: the one thousand microbial genomes (KMG-I) project.</title>
        <authorList>
            <person name="Kyrpides N."/>
        </authorList>
    </citation>
    <scope>NUCLEOTIDE SEQUENCE [LARGE SCALE GENOMIC DNA]</scope>
    <source>
        <strain evidence="11 12">DSM 16647</strain>
    </source>
</reference>